<protein>
    <submittedName>
        <fullName evidence="5">Methyltransferase PilK</fullName>
    </submittedName>
</protein>
<accession>A0ABQ3GUY4</accession>
<evidence type="ECO:0000313" key="6">
    <source>
        <dbReference type="Proteomes" id="UP000610203"/>
    </source>
</evidence>
<dbReference type="PANTHER" id="PTHR24422:SF19">
    <property type="entry name" value="CHEMOTAXIS PROTEIN METHYLTRANSFERASE"/>
    <property type="match status" value="1"/>
</dbReference>
<dbReference type="SMART" id="SM00138">
    <property type="entry name" value="MeTrc"/>
    <property type="match status" value="1"/>
</dbReference>
<sequence length="316" mass="36203">MDKHTQQDVNVVDKANPDLVTVLGQVNAFDTQQWQRYIEQEIGFVLPPIQRQWLVNAIDRTAAAHGLSILQLWRQLPSNDALRQQLLDKVLIDESRFFRHMPSIEFITECALRHQRLSLIDDSIDETFRIWSVGCASGQETWSLAMSLASKQLVNYAVLGTDVSQKAITKARLAQYDKRQKTLIPSSCQQFIYPLHSETVPDQSTVFDSSIVESTINDTQEHWQIVPTLQQYVSFALHNIIGQEPPTSDLQQVIICQNMLLYFRKFDQRDILNKLSEQCALGGYIVLAPGEALFWRPSNMRRIAHPKINAWQKISA</sequence>
<feature type="domain" description="CheR-type methyltransferase" evidence="4">
    <location>
        <begin position="30"/>
        <end position="294"/>
    </location>
</feature>
<evidence type="ECO:0000256" key="1">
    <source>
        <dbReference type="ARBA" id="ARBA00022603"/>
    </source>
</evidence>
<dbReference type="Pfam" id="PF01739">
    <property type="entry name" value="CheR"/>
    <property type="match status" value="2"/>
</dbReference>
<dbReference type="Proteomes" id="UP000610203">
    <property type="component" value="Unassembled WGS sequence"/>
</dbReference>
<dbReference type="SUPFAM" id="SSF53335">
    <property type="entry name" value="S-adenosyl-L-methionine-dependent methyltransferases"/>
    <property type="match status" value="1"/>
</dbReference>
<evidence type="ECO:0000313" key="5">
    <source>
        <dbReference type="EMBL" id="GHD35132.1"/>
    </source>
</evidence>
<dbReference type="InterPro" id="IPR050903">
    <property type="entry name" value="Bact_Chemotaxis_MeTrfase"/>
</dbReference>
<dbReference type="InterPro" id="IPR022642">
    <property type="entry name" value="CheR_C"/>
</dbReference>
<dbReference type="PANTHER" id="PTHR24422">
    <property type="entry name" value="CHEMOTAXIS PROTEIN METHYLTRANSFERASE"/>
    <property type="match status" value="1"/>
</dbReference>
<dbReference type="EMBL" id="BMZR01000004">
    <property type="protein sequence ID" value="GHD35132.1"/>
    <property type="molecule type" value="Genomic_DNA"/>
</dbReference>
<name>A0ABQ3GUY4_9GAMM</name>
<keyword evidence="6" id="KW-1185">Reference proteome</keyword>
<gene>
    <name evidence="5" type="primary">pilK</name>
    <name evidence="5" type="ORF">GCM10016272_20920</name>
</gene>
<dbReference type="InterPro" id="IPR000780">
    <property type="entry name" value="CheR_MeTrfase"/>
</dbReference>
<dbReference type="Gene3D" id="3.40.50.150">
    <property type="entry name" value="Vaccinia Virus protein VP39"/>
    <property type="match status" value="1"/>
</dbReference>
<evidence type="ECO:0000256" key="2">
    <source>
        <dbReference type="ARBA" id="ARBA00022679"/>
    </source>
</evidence>
<dbReference type="GO" id="GO:0032259">
    <property type="term" value="P:methylation"/>
    <property type="evidence" value="ECO:0007669"/>
    <property type="project" value="UniProtKB-KW"/>
</dbReference>
<dbReference type="InterPro" id="IPR029063">
    <property type="entry name" value="SAM-dependent_MTases_sf"/>
</dbReference>
<proteinExistence type="predicted"/>
<keyword evidence="2" id="KW-0808">Transferase</keyword>
<keyword evidence="3" id="KW-0949">S-adenosyl-L-methionine</keyword>
<evidence type="ECO:0000259" key="4">
    <source>
        <dbReference type="PROSITE" id="PS50123"/>
    </source>
</evidence>
<reference evidence="6" key="1">
    <citation type="journal article" date="2019" name="Int. J. Syst. Evol. Microbiol.">
        <title>The Global Catalogue of Microorganisms (GCM) 10K type strain sequencing project: providing services to taxonomists for standard genome sequencing and annotation.</title>
        <authorList>
            <consortium name="The Broad Institute Genomics Platform"/>
            <consortium name="The Broad Institute Genome Sequencing Center for Infectious Disease"/>
            <person name="Wu L."/>
            <person name="Ma J."/>
        </authorList>
    </citation>
    <scope>NUCLEOTIDE SEQUENCE [LARGE SCALE GENOMIC DNA]</scope>
    <source>
        <strain evidence="6">KCTC 42280</strain>
    </source>
</reference>
<dbReference type="GO" id="GO:0008168">
    <property type="term" value="F:methyltransferase activity"/>
    <property type="evidence" value="ECO:0007669"/>
    <property type="project" value="UniProtKB-KW"/>
</dbReference>
<evidence type="ECO:0000256" key="3">
    <source>
        <dbReference type="ARBA" id="ARBA00022691"/>
    </source>
</evidence>
<dbReference type="RefSeq" id="WP_189585588.1">
    <property type="nucleotide sequence ID" value="NZ_BMZR01000004.1"/>
</dbReference>
<keyword evidence="1 5" id="KW-0489">Methyltransferase</keyword>
<comment type="caution">
    <text evidence="5">The sequence shown here is derived from an EMBL/GenBank/DDBJ whole genome shotgun (WGS) entry which is preliminary data.</text>
</comment>
<dbReference type="PRINTS" id="PR00996">
    <property type="entry name" value="CHERMTFRASE"/>
</dbReference>
<dbReference type="PROSITE" id="PS50123">
    <property type="entry name" value="CHER"/>
    <property type="match status" value="1"/>
</dbReference>
<organism evidence="5 6">
    <name type="scientific">Psychrobacter glaciei</name>
    <dbReference type="NCBI Taxonomy" id="619771"/>
    <lineage>
        <taxon>Bacteria</taxon>
        <taxon>Pseudomonadati</taxon>
        <taxon>Pseudomonadota</taxon>
        <taxon>Gammaproteobacteria</taxon>
        <taxon>Moraxellales</taxon>
        <taxon>Moraxellaceae</taxon>
        <taxon>Psychrobacter</taxon>
    </lineage>
</organism>